<gene>
    <name evidence="1" type="ORF">O6H91_15G005400</name>
</gene>
<dbReference type="EMBL" id="CM055106">
    <property type="protein sequence ID" value="KAJ7528484.1"/>
    <property type="molecule type" value="Genomic_DNA"/>
</dbReference>
<organism evidence="1 2">
    <name type="scientific">Diphasiastrum complanatum</name>
    <name type="common">Issler's clubmoss</name>
    <name type="synonym">Lycopodium complanatum</name>
    <dbReference type="NCBI Taxonomy" id="34168"/>
    <lineage>
        <taxon>Eukaryota</taxon>
        <taxon>Viridiplantae</taxon>
        <taxon>Streptophyta</taxon>
        <taxon>Embryophyta</taxon>
        <taxon>Tracheophyta</taxon>
        <taxon>Lycopodiopsida</taxon>
        <taxon>Lycopodiales</taxon>
        <taxon>Lycopodiaceae</taxon>
        <taxon>Lycopodioideae</taxon>
        <taxon>Diphasiastrum</taxon>
    </lineage>
</organism>
<evidence type="ECO:0000313" key="1">
    <source>
        <dbReference type="EMBL" id="KAJ7528484.1"/>
    </source>
</evidence>
<comment type="caution">
    <text evidence="1">The sequence shown here is derived from an EMBL/GenBank/DDBJ whole genome shotgun (WGS) entry which is preliminary data.</text>
</comment>
<reference evidence="2" key="1">
    <citation type="journal article" date="2024" name="Proc. Natl. Acad. Sci. U.S.A.">
        <title>Extraordinary preservation of gene collinearity over three hundred million years revealed in homosporous lycophytes.</title>
        <authorList>
            <person name="Li C."/>
            <person name="Wickell D."/>
            <person name="Kuo L.Y."/>
            <person name="Chen X."/>
            <person name="Nie B."/>
            <person name="Liao X."/>
            <person name="Peng D."/>
            <person name="Ji J."/>
            <person name="Jenkins J."/>
            <person name="Williams M."/>
            <person name="Shu S."/>
            <person name="Plott C."/>
            <person name="Barry K."/>
            <person name="Rajasekar S."/>
            <person name="Grimwood J."/>
            <person name="Han X."/>
            <person name="Sun S."/>
            <person name="Hou Z."/>
            <person name="He W."/>
            <person name="Dai G."/>
            <person name="Sun C."/>
            <person name="Schmutz J."/>
            <person name="Leebens-Mack J.H."/>
            <person name="Li F.W."/>
            <person name="Wang L."/>
        </authorList>
    </citation>
    <scope>NUCLEOTIDE SEQUENCE [LARGE SCALE GENOMIC DNA]</scope>
    <source>
        <strain evidence="2">cv. PW_Plant_1</strain>
    </source>
</reference>
<sequence>MLLERRCLGALLWHEVVCLCHQNRVQLLKIHQVVLSVILLQSAQDSRTFGPLDMKNIVGRAIYSSHSSVDHGHVQNSDEAMRRDSAVLAVELDLDEITRQSS</sequence>
<accession>A0ACC2BFE8</accession>
<name>A0ACC2BFE8_DIPCM</name>
<keyword evidence="2" id="KW-1185">Reference proteome</keyword>
<dbReference type="Proteomes" id="UP001162992">
    <property type="component" value="Chromosome 15"/>
</dbReference>
<protein>
    <submittedName>
        <fullName evidence="1">Uncharacterized protein</fullName>
    </submittedName>
</protein>
<evidence type="ECO:0000313" key="2">
    <source>
        <dbReference type="Proteomes" id="UP001162992"/>
    </source>
</evidence>
<proteinExistence type="predicted"/>